<evidence type="ECO:0000256" key="4">
    <source>
        <dbReference type="ARBA" id="ARBA00022553"/>
    </source>
</evidence>
<evidence type="ECO:0000256" key="9">
    <source>
        <dbReference type="ARBA" id="ARBA00023012"/>
    </source>
</evidence>
<protein>
    <recommendedName>
        <fullName evidence="3">histidine kinase</fullName>
        <ecNumber evidence="3">2.7.13.3</ecNumber>
    </recommendedName>
</protein>
<feature type="transmembrane region" description="Helical" evidence="11">
    <location>
        <begin position="6"/>
        <end position="31"/>
    </location>
</feature>
<evidence type="ECO:0000313" key="15">
    <source>
        <dbReference type="Proteomes" id="UP000192610"/>
    </source>
</evidence>
<dbReference type="Pfam" id="PF00672">
    <property type="entry name" value="HAMP"/>
    <property type="match status" value="1"/>
</dbReference>
<gene>
    <name evidence="14" type="ORF">A4H97_24475</name>
</gene>
<dbReference type="Gene3D" id="6.10.340.10">
    <property type="match status" value="1"/>
</dbReference>
<evidence type="ECO:0000256" key="7">
    <source>
        <dbReference type="ARBA" id="ARBA00022777"/>
    </source>
</evidence>
<feature type="domain" description="Histidine kinase" evidence="12">
    <location>
        <begin position="239"/>
        <end position="456"/>
    </location>
</feature>
<dbReference type="SMART" id="SM00387">
    <property type="entry name" value="HATPase_c"/>
    <property type="match status" value="1"/>
</dbReference>
<evidence type="ECO:0000256" key="1">
    <source>
        <dbReference type="ARBA" id="ARBA00000085"/>
    </source>
</evidence>
<name>A0A1V9F3Q5_9BACT</name>
<evidence type="ECO:0000256" key="2">
    <source>
        <dbReference type="ARBA" id="ARBA00004370"/>
    </source>
</evidence>
<evidence type="ECO:0000313" key="14">
    <source>
        <dbReference type="EMBL" id="OQP52855.1"/>
    </source>
</evidence>
<dbReference type="Pfam" id="PF02518">
    <property type="entry name" value="HATPase_c"/>
    <property type="match status" value="1"/>
</dbReference>
<dbReference type="InterPro" id="IPR003661">
    <property type="entry name" value="HisK_dim/P_dom"/>
</dbReference>
<dbReference type="EMBL" id="LVXG01000007">
    <property type="protein sequence ID" value="OQP52855.1"/>
    <property type="molecule type" value="Genomic_DNA"/>
</dbReference>
<keyword evidence="9" id="KW-0902">Two-component regulatory system</keyword>
<evidence type="ECO:0000256" key="6">
    <source>
        <dbReference type="ARBA" id="ARBA00022692"/>
    </source>
</evidence>
<keyword evidence="10 11" id="KW-0472">Membrane</keyword>
<dbReference type="GO" id="GO:0005886">
    <property type="term" value="C:plasma membrane"/>
    <property type="evidence" value="ECO:0007669"/>
    <property type="project" value="TreeGrafter"/>
</dbReference>
<dbReference type="Pfam" id="PF00512">
    <property type="entry name" value="HisKA"/>
    <property type="match status" value="1"/>
</dbReference>
<dbReference type="GO" id="GO:0000155">
    <property type="term" value="F:phosphorelay sensor kinase activity"/>
    <property type="evidence" value="ECO:0007669"/>
    <property type="project" value="InterPro"/>
</dbReference>
<dbReference type="InterPro" id="IPR036097">
    <property type="entry name" value="HisK_dim/P_sf"/>
</dbReference>
<dbReference type="Gene3D" id="3.30.565.10">
    <property type="entry name" value="Histidine kinase-like ATPase, C-terminal domain"/>
    <property type="match status" value="1"/>
</dbReference>
<dbReference type="PRINTS" id="PR00344">
    <property type="entry name" value="BCTRLSENSOR"/>
</dbReference>
<keyword evidence="15" id="KW-1185">Reference proteome</keyword>
<dbReference type="InterPro" id="IPR050428">
    <property type="entry name" value="TCS_sensor_his_kinase"/>
</dbReference>
<dbReference type="CDD" id="cd00082">
    <property type="entry name" value="HisKA"/>
    <property type="match status" value="1"/>
</dbReference>
<organism evidence="14 15">
    <name type="scientific">Niastella yeongjuensis</name>
    <dbReference type="NCBI Taxonomy" id="354355"/>
    <lineage>
        <taxon>Bacteria</taxon>
        <taxon>Pseudomonadati</taxon>
        <taxon>Bacteroidota</taxon>
        <taxon>Chitinophagia</taxon>
        <taxon>Chitinophagales</taxon>
        <taxon>Chitinophagaceae</taxon>
        <taxon>Niastella</taxon>
    </lineage>
</organism>
<keyword evidence="8 11" id="KW-1133">Transmembrane helix</keyword>
<dbReference type="AlphaFoldDB" id="A0A1V9F3Q5"/>
<dbReference type="SMART" id="SM00304">
    <property type="entry name" value="HAMP"/>
    <property type="match status" value="1"/>
</dbReference>
<proteinExistence type="predicted"/>
<dbReference type="InterPro" id="IPR036890">
    <property type="entry name" value="HATPase_C_sf"/>
</dbReference>
<evidence type="ECO:0000256" key="8">
    <source>
        <dbReference type="ARBA" id="ARBA00022989"/>
    </source>
</evidence>
<comment type="caution">
    <text evidence="14">The sequence shown here is derived from an EMBL/GenBank/DDBJ whole genome shotgun (WGS) entry which is preliminary data.</text>
</comment>
<evidence type="ECO:0000256" key="5">
    <source>
        <dbReference type="ARBA" id="ARBA00022679"/>
    </source>
</evidence>
<dbReference type="InterPro" id="IPR003594">
    <property type="entry name" value="HATPase_dom"/>
</dbReference>
<dbReference type="PROSITE" id="PS50885">
    <property type="entry name" value="HAMP"/>
    <property type="match status" value="1"/>
</dbReference>
<accession>A0A1V9F3Q5</accession>
<dbReference type="Proteomes" id="UP000192610">
    <property type="component" value="Unassembled WGS sequence"/>
</dbReference>
<keyword evidence="5" id="KW-0808">Transferase</keyword>
<feature type="transmembrane region" description="Helical" evidence="11">
    <location>
        <begin position="156"/>
        <end position="177"/>
    </location>
</feature>
<dbReference type="InterPro" id="IPR003660">
    <property type="entry name" value="HAMP_dom"/>
</dbReference>
<evidence type="ECO:0000259" key="12">
    <source>
        <dbReference type="PROSITE" id="PS50109"/>
    </source>
</evidence>
<dbReference type="EC" id="2.7.13.3" evidence="3"/>
<dbReference type="InterPro" id="IPR004358">
    <property type="entry name" value="Sig_transdc_His_kin-like_C"/>
</dbReference>
<dbReference type="CDD" id="cd00075">
    <property type="entry name" value="HATPase"/>
    <property type="match status" value="1"/>
</dbReference>
<dbReference type="SUPFAM" id="SSF158472">
    <property type="entry name" value="HAMP domain-like"/>
    <property type="match status" value="1"/>
</dbReference>
<reference evidence="15" key="1">
    <citation type="submission" date="2016-04" db="EMBL/GenBank/DDBJ databases">
        <authorList>
            <person name="Chen L."/>
            <person name="Zhuang W."/>
            <person name="Wang G."/>
        </authorList>
    </citation>
    <scope>NUCLEOTIDE SEQUENCE [LARGE SCALE GENOMIC DNA]</scope>
    <source>
        <strain evidence="15">17621</strain>
    </source>
</reference>
<dbReference type="InterPro" id="IPR005467">
    <property type="entry name" value="His_kinase_dom"/>
</dbReference>
<feature type="domain" description="HAMP" evidence="13">
    <location>
        <begin position="178"/>
        <end position="231"/>
    </location>
</feature>
<dbReference type="STRING" id="354355.SAMN05660816_04783"/>
<dbReference type="Gene3D" id="1.10.287.130">
    <property type="match status" value="1"/>
</dbReference>
<keyword evidence="7" id="KW-0418">Kinase</keyword>
<sequence length="467" mass="52504">MPVRLRIAMLFTLLVLSILLTVGGVVTYISYRNRLEAVKMRLTGRANNIANFLRQTETFSSQLIQKIDTSTAGSGRDKEVLVYDNNNKKVYAYSDRVTDTLVIDTLLLSKARLKKKLYFKRGKKEAIAIYDKENELVIVSATFDEQGRRQLGQLEITLWFSLLGAALISFGGGYLFAGRLLRPIKEIASEVNDISAKNLLQRIPTGEAKDEWHYLSSTLNLLLDRLQQTLDMHRRFISNASHELSTPLASITSQIAVLLQRDREAVEYKNVLTGVHQDALHLSKLIQTLLEFSKASGSESGLEIQPVRIDEVLLRLPAELARTNKEYVVLLGFDDLPEDEDRLFVFGNEELLFTAIKNIVVNACKYTTGHRALVRASTRNNEIHVEIIDNGPGMRPEELEQIFQPFYRGGTVGTLPGFGLGLPLVKRIINLHKGRIQVESDIKTGTTFLVTLPAAFKKTEPEQLPHS</sequence>
<dbReference type="PANTHER" id="PTHR45436:SF5">
    <property type="entry name" value="SENSOR HISTIDINE KINASE TRCS"/>
    <property type="match status" value="1"/>
</dbReference>
<comment type="subcellular location">
    <subcellularLocation>
        <location evidence="2">Membrane</location>
    </subcellularLocation>
</comment>
<comment type="catalytic activity">
    <reaction evidence="1">
        <text>ATP + protein L-histidine = ADP + protein N-phospho-L-histidine.</text>
        <dbReference type="EC" id="2.7.13.3"/>
    </reaction>
</comment>
<dbReference type="OrthoDB" id="594725at2"/>
<evidence type="ECO:0000256" key="3">
    <source>
        <dbReference type="ARBA" id="ARBA00012438"/>
    </source>
</evidence>
<keyword evidence="4" id="KW-0597">Phosphoprotein</keyword>
<dbReference type="PANTHER" id="PTHR45436">
    <property type="entry name" value="SENSOR HISTIDINE KINASE YKOH"/>
    <property type="match status" value="1"/>
</dbReference>
<evidence type="ECO:0000256" key="11">
    <source>
        <dbReference type="SAM" id="Phobius"/>
    </source>
</evidence>
<dbReference type="PROSITE" id="PS50109">
    <property type="entry name" value="HIS_KIN"/>
    <property type="match status" value="1"/>
</dbReference>
<keyword evidence="6 11" id="KW-0812">Transmembrane</keyword>
<dbReference type="SMART" id="SM00388">
    <property type="entry name" value="HisKA"/>
    <property type="match status" value="1"/>
</dbReference>
<evidence type="ECO:0000259" key="13">
    <source>
        <dbReference type="PROSITE" id="PS50885"/>
    </source>
</evidence>
<evidence type="ECO:0000256" key="10">
    <source>
        <dbReference type="ARBA" id="ARBA00023136"/>
    </source>
</evidence>
<dbReference type="SUPFAM" id="SSF47384">
    <property type="entry name" value="Homodimeric domain of signal transducing histidine kinase"/>
    <property type="match status" value="1"/>
</dbReference>
<dbReference type="RefSeq" id="WP_081197953.1">
    <property type="nucleotide sequence ID" value="NZ_FOCZ01000009.1"/>
</dbReference>
<dbReference type="SUPFAM" id="SSF55874">
    <property type="entry name" value="ATPase domain of HSP90 chaperone/DNA topoisomerase II/histidine kinase"/>
    <property type="match status" value="1"/>
</dbReference>